<name>A0A8S9QI79_BRACR</name>
<dbReference type="Proteomes" id="UP000712600">
    <property type="component" value="Unassembled WGS sequence"/>
</dbReference>
<reference evidence="1" key="1">
    <citation type="submission" date="2019-12" db="EMBL/GenBank/DDBJ databases">
        <title>Genome sequencing and annotation of Brassica cretica.</title>
        <authorList>
            <person name="Studholme D.J."/>
            <person name="Sarris P."/>
        </authorList>
    </citation>
    <scope>NUCLEOTIDE SEQUENCE</scope>
    <source>
        <strain evidence="1">PFS-109/04</strain>
        <tissue evidence="1">Leaf</tissue>
    </source>
</reference>
<accession>A0A8S9QI79</accession>
<sequence length="64" mass="7028">MKAIICPTANRIVALSADRITIVVINRCLRLGSNIKARIAVCWQSEGLIHRTAVDLFSGHAVDR</sequence>
<dbReference type="AlphaFoldDB" id="A0A8S9QI79"/>
<proteinExistence type="predicted"/>
<evidence type="ECO:0000313" key="2">
    <source>
        <dbReference type="Proteomes" id="UP000712600"/>
    </source>
</evidence>
<organism evidence="1 2">
    <name type="scientific">Brassica cretica</name>
    <name type="common">Mustard</name>
    <dbReference type="NCBI Taxonomy" id="69181"/>
    <lineage>
        <taxon>Eukaryota</taxon>
        <taxon>Viridiplantae</taxon>
        <taxon>Streptophyta</taxon>
        <taxon>Embryophyta</taxon>
        <taxon>Tracheophyta</taxon>
        <taxon>Spermatophyta</taxon>
        <taxon>Magnoliopsida</taxon>
        <taxon>eudicotyledons</taxon>
        <taxon>Gunneridae</taxon>
        <taxon>Pentapetalae</taxon>
        <taxon>rosids</taxon>
        <taxon>malvids</taxon>
        <taxon>Brassicales</taxon>
        <taxon>Brassicaceae</taxon>
        <taxon>Brassiceae</taxon>
        <taxon>Brassica</taxon>
    </lineage>
</organism>
<comment type="caution">
    <text evidence="1">The sequence shown here is derived from an EMBL/GenBank/DDBJ whole genome shotgun (WGS) entry which is preliminary data.</text>
</comment>
<protein>
    <submittedName>
        <fullName evidence="1">Uncharacterized protein</fullName>
    </submittedName>
</protein>
<dbReference type="EMBL" id="QGKX02001290">
    <property type="protein sequence ID" value="KAF3542047.1"/>
    <property type="molecule type" value="Genomic_DNA"/>
</dbReference>
<evidence type="ECO:0000313" key="1">
    <source>
        <dbReference type="EMBL" id="KAF3542047.1"/>
    </source>
</evidence>
<gene>
    <name evidence="1" type="ORF">F2Q69_00020366</name>
</gene>